<dbReference type="GO" id="GO:0016272">
    <property type="term" value="C:prefoldin complex"/>
    <property type="evidence" value="ECO:0007669"/>
    <property type="project" value="InterPro"/>
</dbReference>
<dbReference type="VEuPathDB" id="TriTrypDB:TcIL3000_5_280"/>
<evidence type="ECO:0000256" key="1">
    <source>
        <dbReference type="ARBA" id="ARBA00008045"/>
    </source>
</evidence>
<dbReference type="GO" id="GO:0051087">
    <property type="term" value="F:protein-folding chaperone binding"/>
    <property type="evidence" value="ECO:0007669"/>
    <property type="project" value="TreeGrafter"/>
</dbReference>
<evidence type="ECO:0000313" key="4">
    <source>
        <dbReference type="EMBL" id="CCC90341.1"/>
    </source>
</evidence>
<dbReference type="Gene3D" id="1.10.287.370">
    <property type="match status" value="1"/>
</dbReference>
<dbReference type="PANTHER" id="PTHR21431:SF0">
    <property type="entry name" value="PREFOLDIN SUBUNIT 6"/>
    <property type="match status" value="1"/>
</dbReference>
<feature type="coiled-coil region" evidence="3">
    <location>
        <begin position="93"/>
        <end position="120"/>
    </location>
</feature>
<dbReference type="InterPro" id="IPR009053">
    <property type="entry name" value="Prefoldin"/>
</dbReference>
<comment type="similarity">
    <text evidence="1">Belongs to the prefoldin subunit beta family.</text>
</comment>
<dbReference type="CDD" id="cd23161">
    <property type="entry name" value="Prefoldin_6"/>
    <property type="match status" value="1"/>
</dbReference>
<keyword evidence="3" id="KW-0175">Coiled coil</keyword>
<dbReference type="InterPro" id="IPR002777">
    <property type="entry name" value="PFD_beta-like"/>
</dbReference>
<name>G0UMD5_TRYCI</name>
<dbReference type="AlphaFoldDB" id="G0UMD5"/>
<dbReference type="GO" id="GO:0005737">
    <property type="term" value="C:cytoplasm"/>
    <property type="evidence" value="ECO:0007669"/>
    <property type="project" value="TreeGrafter"/>
</dbReference>
<feature type="coiled-coil region" evidence="3">
    <location>
        <begin position="8"/>
        <end position="52"/>
    </location>
</feature>
<dbReference type="GO" id="GO:0051082">
    <property type="term" value="F:unfolded protein binding"/>
    <property type="evidence" value="ECO:0007669"/>
    <property type="project" value="InterPro"/>
</dbReference>
<sequence length="136" mass="15918">MQQIPPEIKAMNEQLQTILKENQELGEKKMKLVDARRRLGAQKAENEVVKDEINRLEPDSKVYKLIGPALIPQDQNDARAIVQNRLDYIAGEIKRTDTTIADLEQKQREAQKRSEELFRKMQAKHAQIQRQQHQQH</sequence>
<reference evidence="4" key="1">
    <citation type="journal article" date="2012" name="Proc. Natl. Acad. Sci. U.S.A.">
        <title>Antigenic diversity is generated by distinct evolutionary mechanisms in African trypanosome species.</title>
        <authorList>
            <person name="Jackson A.P."/>
            <person name="Berry A."/>
            <person name="Aslett M."/>
            <person name="Allison H.C."/>
            <person name="Burton P."/>
            <person name="Vavrova-Anderson J."/>
            <person name="Brown R."/>
            <person name="Browne H."/>
            <person name="Corton N."/>
            <person name="Hauser H."/>
            <person name="Gamble J."/>
            <person name="Gilderthorp R."/>
            <person name="Marcello L."/>
            <person name="McQuillan J."/>
            <person name="Otto T.D."/>
            <person name="Quail M.A."/>
            <person name="Sanders M.J."/>
            <person name="van Tonder A."/>
            <person name="Ginger M.L."/>
            <person name="Field M.C."/>
            <person name="Barry J.D."/>
            <person name="Hertz-Fowler C."/>
            <person name="Berriman M."/>
        </authorList>
    </citation>
    <scope>NUCLEOTIDE SEQUENCE</scope>
    <source>
        <strain evidence="4">IL3000</strain>
    </source>
</reference>
<accession>G0UMD5</accession>
<dbReference type="EMBL" id="HE575318">
    <property type="protein sequence ID" value="CCC90341.1"/>
    <property type="molecule type" value="Genomic_DNA"/>
</dbReference>
<organism evidence="4">
    <name type="scientific">Trypanosoma congolense (strain IL3000)</name>
    <dbReference type="NCBI Taxonomy" id="1068625"/>
    <lineage>
        <taxon>Eukaryota</taxon>
        <taxon>Discoba</taxon>
        <taxon>Euglenozoa</taxon>
        <taxon>Kinetoplastea</taxon>
        <taxon>Metakinetoplastina</taxon>
        <taxon>Trypanosomatida</taxon>
        <taxon>Trypanosomatidae</taxon>
        <taxon>Trypanosoma</taxon>
        <taxon>Nannomonas</taxon>
    </lineage>
</organism>
<keyword evidence="2" id="KW-0143">Chaperone</keyword>
<protein>
    <submittedName>
        <fullName evidence="4">Putative prefoldin subunit</fullName>
    </submittedName>
</protein>
<dbReference type="Pfam" id="PF01920">
    <property type="entry name" value="Prefoldin_2"/>
    <property type="match status" value="1"/>
</dbReference>
<proteinExistence type="inferred from homology"/>
<evidence type="ECO:0000256" key="3">
    <source>
        <dbReference type="SAM" id="Coils"/>
    </source>
</evidence>
<dbReference type="PANTHER" id="PTHR21431">
    <property type="entry name" value="PREFOLDIN SUBUNIT 6"/>
    <property type="match status" value="1"/>
</dbReference>
<gene>
    <name evidence="4" type="ORF">TCIL3000_5_280</name>
</gene>
<dbReference type="GO" id="GO:0051131">
    <property type="term" value="P:chaperone-mediated protein complex assembly"/>
    <property type="evidence" value="ECO:0007669"/>
    <property type="project" value="TreeGrafter"/>
</dbReference>
<dbReference type="SUPFAM" id="SSF46579">
    <property type="entry name" value="Prefoldin"/>
    <property type="match status" value="1"/>
</dbReference>
<evidence type="ECO:0000256" key="2">
    <source>
        <dbReference type="ARBA" id="ARBA00023186"/>
    </source>
</evidence>
<dbReference type="FunFam" id="1.10.287.370:FF:000003">
    <property type="entry name" value="Prefoldin subunit 6"/>
    <property type="match status" value="1"/>
</dbReference>
<dbReference type="GO" id="GO:0006457">
    <property type="term" value="P:protein folding"/>
    <property type="evidence" value="ECO:0007669"/>
    <property type="project" value="InterPro"/>
</dbReference>